<dbReference type="CDD" id="cd05930">
    <property type="entry name" value="A_NRPS"/>
    <property type="match status" value="1"/>
</dbReference>
<dbReference type="InterPro" id="IPR020806">
    <property type="entry name" value="PKS_PP-bd"/>
</dbReference>
<proteinExistence type="predicted"/>
<keyword evidence="5" id="KW-1185">Reference proteome</keyword>
<evidence type="ECO:0000313" key="4">
    <source>
        <dbReference type="EMBL" id="MDT0343930.1"/>
    </source>
</evidence>
<dbReference type="InterPro" id="IPR042099">
    <property type="entry name" value="ANL_N_sf"/>
</dbReference>
<dbReference type="SUPFAM" id="SSF56801">
    <property type="entry name" value="Acetyl-CoA synthetase-like"/>
    <property type="match status" value="1"/>
</dbReference>
<dbReference type="Proteomes" id="UP001183246">
    <property type="component" value="Unassembled WGS sequence"/>
</dbReference>
<dbReference type="PROSITE" id="PS00455">
    <property type="entry name" value="AMP_BINDING"/>
    <property type="match status" value="1"/>
</dbReference>
<dbReference type="PROSITE" id="PS50075">
    <property type="entry name" value="CARRIER"/>
    <property type="match status" value="1"/>
</dbReference>
<dbReference type="InterPro" id="IPR010071">
    <property type="entry name" value="AA_adenyl_dom"/>
</dbReference>
<sequence length="617" mass="66841">MSAESPASSLHGLFEERAEVCADSVAVLAGDGRHLTYRQLDMNANRLAHRLRNLGVDVDHVVGVRVDRSIDLAVSLLAVLKAGAAYLPLDPEAPAARLEQMLRDSGARVCLTLGRPPAELPGGVRGLRADDPAEVARCSPERPQVSVSPDNLVSVYYTSGSTGVPKGVASTHRGWVNRMVCMQRQHGLRPGETVVHKTTLTFDDAGLELFWPLAVGGRVAILEPGLHRDPRAIVDAVARHRAVYLQVVPSMLNLVLDTVTPQDKRLLRSLRNTTSSGEALKPATVERFRAVMPGALHNTWGATEVSIDSTHHTCVAEDTAASGAVCVGRAMADNQVHVLDENLDSVPEGQIGDLYLGGSGLARGYVNNPAATAAAFLPSPFAAGERLYATGDRGYLRPDGAVMFVGRQDHQVKIRGMRVELGEIETVLLRHPQVSEAVAVLHRSEAGLERLVAFVCPKTPADPPEPGDVQAHMAERLPDHMRPSVVLVRDSLPLNTNGKVDRGRLIPSEEEIRDHVAAGRVPCEGPVEEALAEIWCELLELPKVGALDDFFRLGAHSLLATRLKRHVSERFGVELPLHTVFERPVLRSLAAEIEKTLVTQLDSLPSDSLRRLLEDND</sequence>
<organism evidence="4 5">
    <name type="scientific">Streptomyces litchfieldiae</name>
    <dbReference type="NCBI Taxonomy" id="3075543"/>
    <lineage>
        <taxon>Bacteria</taxon>
        <taxon>Bacillati</taxon>
        <taxon>Actinomycetota</taxon>
        <taxon>Actinomycetes</taxon>
        <taxon>Kitasatosporales</taxon>
        <taxon>Streptomycetaceae</taxon>
        <taxon>Streptomyces</taxon>
    </lineage>
</organism>
<dbReference type="InterPro" id="IPR009081">
    <property type="entry name" value="PP-bd_ACP"/>
</dbReference>
<accession>A0ABU2MQW7</accession>
<keyword evidence="1" id="KW-0596">Phosphopantetheine</keyword>
<evidence type="ECO:0000259" key="3">
    <source>
        <dbReference type="PROSITE" id="PS50075"/>
    </source>
</evidence>
<dbReference type="InterPro" id="IPR020845">
    <property type="entry name" value="AMP-binding_CS"/>
</dbReference>
<dbReference type="Pfam" id="PF00501">
    <property type="entry name" value="AMP-binding"/>
    <property type="match status" value="1"/>
</dbReference>
<evidence type="ECO:0000313" key="5">
    <source>
        <dbReference type="Proteomes" id="UP001183246"/>
    </source>
</evidence>
<dbReference type="PANTHER" id="PTHR45527">
    <property type="entry name" value="NONRIBOSOMAL PEPTIDE SYNTHETASE"/>
    <property type="match status" value="1"/>
</dbReference>
<dbReference type="RefSeq" id="WP_311705051.1">
    <property type="nucleotide sequence ID" value="NZ_JAVREL010000007.1"/>
</dbReference>
<dbReference type="InterPro" id="IPR000873">
    <property type="entry name" value="AMP-dep_synth/lig_dom"/>
</dbReference>
<dbReference type="Gene3D" id="1.10.1200.10">
    <property type="entry name" value="ACP-like"/>
    <property type="match status" value="1"/>
</dbReference>
<dbReference type="Pfam" id="PF13193">
    <property type="entry name" value="AMP-binding_C"/>
    <property type="match status" value="1"/>
</dbReference>
<dbReference type="Gene3D" id="3.40.50.12780">
    <property type="entry name" value="N-terminal domain of ligase-like"/>
    <property type="match status" value="1"/>
</dbReference>
<dbReference type="InterPro" id="IPR036736">
    <property type="entry name" value="ACP-like_sf"/>
</dbReference>
<dbReference type="Pfam" id="PF00550">
    <property type="entry name" value="PP-binding"/>
    <property type="match status" value="1"/>
</dbReference>
<dbReference type="SMART" id="SM00823">
    <property type="entry name" value="PKS_PP"/>
    <property type="match status" value="1"/>
</dbReference>
<protein>
    <submittedName>
        <fullName evidence="4">Non-ribosomal peptide synthetase</fullName>
    </submittedName>
</protein>
<evidence type="ECO:0000256" key="2">
    <source>
        <dbReference type="ARBA" id="ARBA00022553"/>
    </source>
</evidence>
<evidence type="ECO:0000256" key="1">
    <source>
        <dbReference type="ARBA" id="ARBA00022450"/>
    </source>
</evidence>
<reference evidence="5" key="1">
    <citation type="submission" date="2023-07" db="EMBL/GenBank/DDBJ databases">
        <title>30 novel species of actinomycetes from the DSMZ collection.</title>
        <authorList>
            <person name="Nouioui I."/>
        </authorList>
    </citation>
    <scope>NUCLEOTIDE SEQUENCE [LARGE SCALE GENOMIC DNA]</scope>
    <source>
        <strain evidence="5">DSM 44938</strain>
    </source>
</reference>
<dbReference type="PANTHER" id="PTHR45527:SF1">
    <property type="entry name" value="FATTY ACID SYNTHASE"/>
    <property type="match status" value="1"/>
</dbReference>
<dbReference type="SUPFAM" id="SSF47336">
    <property type="entry name" value="ACP-like"/>
    <property type="match status" value="1"/>
</dbReference>
<feature type="domain" description="Carrier" evidence="3">
    <location>
        <begin position="522"/>
        <end position="597"/>
    </location>
</feature>
<dbReference type="InterPro" id="IPR045851">
    <property type="entry name" value="AMP-bd_C_sf"/>
</dbReference>
<keyword evidence="2" id="KW-0597">Phosphoprotein</keyword>
<dbReference type="Gene3D" id="3.30.300.30">
    <property type="match status" value="1"/>
</dbReference>
<dbReference type="NCBIfam" id="TIGR01733">
    <property type="entry name" value="AA-adenyl-dom"/>
    <property type="match status" value="1"/>
</dbReference>
<name>A0ABU2MQW7_9ACTN</name>
<dbReference type="EMBL" id="JAVREL010000007">
    <property type="protein sequence ID" value="MDT0343930.1"/>
    <property type="molecule type" value="Genomic_DNA"/>
</dbReference>
<comment type="caution">
    <text evidence="4">The sequence shown here is derived from an EMBL/GenBank/DDBJ whole genome shotgun (WGS) entry which is preliminary data.</text>
</comment>
<gene>
    <name evidence="4" type="ORF">RM590_15085</name>
</gene>
<dbReference type="InterPro" id="IPR025110">
    <property type="entry name" value="AMP-bd_C"/>
</dbReference>